<dbReference type="Proteomes" id="UP000276215">
    <property type="component" value="Unassembled WGS sequence"/>
</dbReference>
<sequence>MQSFEVWAREILFGAICINAEDQWFSIPIGKELQYYNPGLKLATTPWLLTSTIALLLFPSNLEVPEHVFAFTTYQQLANYRIQTPDEIVQARKAREEREKGKEKEKEKIGRVKGKEVSWAAQVEELEGEIEEEEPQSEGEIMDEMQEN</sequence>
<protein>
    <submittedName>
        <fullName evidence="2">Uncharacterized protein</fullName>
    </submittedName>
</protein>
<dbReference type="AlphaFoldDB" id="A0A3N4JAS3"/>
<feature type="region of interest" description="Disordered" evidence="1">
    <location>
        <begin position="92"/>
        <end position="148"/>
    </location>
</feature>
<gene>
    <name evidence="2" type="ORF">L873DRAFT_1847153</name>
</gene>
<reference evidence="2 3" key="1">
    <citation type="journal article" date="2018" name="Nat. Ecol. Evol.">
        <title>Pezizomycetes genomes reveal the molecular basis of ectomycorrhizal truffle lifestyle.</title>
        <authorList>
            <person name="Murat C."/>
            <person name="Payen T."/>
            <person name="Noel B."/>
            <person name="Kuo A."/>
            <person name="Morin E."/>
            <person name="Chen J."/>
            <person name="Kohler A."/>
            <person name="Krizsan K."/>
            <person name="Balestrini R."/>
            <person name="Da Silva C."/>
            <person name="Montanini B."/>
            <person name="Hainaut M."/>
            <person name="Levati E."/>
            <person name="Barry K.W."/>
            <person name="Belfiori B."/>
            <person name="Cichocki N."/>
            <person name="Clum A."/>
            <person name="Dockter R.B."/>
            <person name="Fauchery L."/>
            <person name="Guy J."/>
            <person name="Iotti M."/>
            <person name="Le Tacon F."/>
            <person name="Lindquist E.A."/>
            <person name="Lipzen A."/>
            <person name="Malagnac F."/>
            <person name="Mello A."/>
            <person name="Molinier V."/>
            <person name="Miyauchi S."/>
            <person name="Poulain J."/>
            <person name="Riccioni C."/>
            <person name="Rubini A."/>
            <person name="Sitrit Y."/>
            <person name="Splivallo R."/>
            <person name="Traeger S."/>
            <person name="Wang M."/>
            <person name="Zifcakova L."/>
            <person name="Wipf D."/>
            <person name="Zambonelli A."/>
            <person name="Paolocci F."/>
            <person name="Nowrousian M."/>
            <person name="Ottonello S."/>
            <person name="Baldrian P."/>
            <person name="Spatafora J.W."/>
            <person name="Henrissat B."/>
            <person name="Nagy L.G."/>
            <person name="Aury J.M."/>
            <person name="Wincker P."/>
            <person name="Grigoriev I.V."/>
            <person name="Bonfante P."/>
            <person name="Martin F.M."/>
        </authorList>
    </citation>
    <scope>NUCLEOTIDE SEQUENCE [LARGE SCALE GENOMIC DNA]</scope>
    <source>
        <strain evidence="2 3">120613-1</strain>
    </source>
</reference>
<dbReference type="EMBL" id="ML120450">
    <property type="protein sequence ID" value="RPA93530.1"/>
    <property type="molecule type" value="Genomic_DNA"/>
</dbReference>
<feature type="compositionally biased region" description="Basic and acidic residues" evidence="1">
    <location>
        <begin position="92"/>
        <end position="116"/>
    </location>
</feature>
<evidence type="ECO:0000313" key="3">
    <source>
        <dbReference type="Proteomes" id="UP000276215"/>
    </source>
</evidence>
<name>A0A3N4JAS3_9PEZI</name>
<proteinExistence type="predicted"/>
<evidence type="ECO:0000313" key="2">
    <source>
        <dbReference type="EMBL" id="RPA93530.1"/>
    </source>
</evidence>
<keyword evidence="3" id="KW-1185">Reference proteome</keyword>
<organism evidence="2 3">
    <name type="scientific">Choiromyces venosus 120613-1</name>
    <dbReference type="NCBI Taxonomy" id="1336337"/>
    <lineage>
        <taxon>Eukaryota</taxon>
        <taxon>Fungi</taxon>
        <taxon>Dikarya</taxon>
        <taxon>Ascomycota</taxon>
        <taxon>Pezizomycotina</taxon>
        <taxon>Pezizomycetes</taxon>
        <taxon>Pezizales</taxon>
        <taxon>Tuberaceae</taxon>
        <taxon>Choiromyces</taxon>
    </lineage>
</organism>
<evidence type="ECO:0000256" key="1">
    <source>
        <dbReference type="SAM" id="MobiDB-lite"/>
    </source>
</evidence>
<accession>A0A3N4JAS3</accession>
<feature type="compositionally biased region" description="Acidic residues" evidence="1">
    <location>
        <begin position="124"/>
        <end position="148"/>
    </location>
</feature>